<dbReference type="Proteomes" id="UP000069850">
    <property type="component" value="Chromosome 1"/>
</dbReference>
<dbReference type="AlphaFoldDB" id="A0A0X8XYE2"/>
<dbReference type="Proteomes" id="UP000737555">
    <property type="component" value="Unassembled WGS sequence"/>
</dbReference>
<proteinExistence type="predicted"/>
<evidence type="ECO:0000313" key="8">
    <source>
        <dbReference type="Proteomes" id="UP000069850"/>
    </source>
</evidence>
<keyword evidence="3" id="KW-0540">Nuclease</keyword>
<name>A0A0X8XYE2_9EURY</name>
<evidence type="ECO:0000256" key="1">
    <source>
        <dbReference type="ARBA" id="ARBA00022553"/>
    </source>
</evidence>
<keyword evidence="4" id="KW-0547">Nucleotide-binding</keyword>
<dbReference type="OMA" id="RHAYHAT"/>
<dbReference type="InterPro" id="IPR008201">
    <property type="entry name" value="HepT-like"/>
</dbReference>
<dbReference type="GO" id="GO:0110001">
    <property type="term" value="C:toxin-antitoxin complex"/>
    <property type="evidence" value="ECO:0007669"/>
    <property type="project" value="InterPro"/>
</dbReference>
<keyword evidence="1" id="KW-0597">Phosphoprotein</keyword>
<dbReference type="GO" id="GO:0000166">
    <property type="term" value="F:nucleotide binding"/>
    <property type="evidence" value="ECO:0007669"/>
    <property type="project" value="UniProtKB-KW"/>
</dbReference>
<accession>A0A0X8XYE2</accession>
<dbReference type="RefSeq" id="WP_014868431.1">
    <property type="nucleotide sequence ID" value="NZ_BSDU01000003.1"/>
</dbReference>
<dbReference type="GeneID" id="13354574"/>
<reference evidence="6 8" key="1">
    <citation type="submission" date="2016-01" db="EMBL/GenBank/DDBJ databases">
        <authorList>
            <person name="Manzoor S."/>
        </authorList>
    </citation>
    <scope>NUCLEOTIDE SEQUENCE [LARGE SCALE GENOMIC DNA]</scope>
    <source>
        <strain evidence="6">Methanoculleus sp MAB1</strain>
    </source>
</reference>
<dbReference type="EMBL" id="JABMJE010000023">
    <property type="protein sequence ID" value="NQS77640.1"/>
    <property type="molecule type" value="Genomic_DNA"/>
</dbReference>
<dbReference type="PANTHER" id="PTHR34139">
    <property type="entry name" value="UPF0331 PROTEIN MJ0127"/>
    <property type="match status" value="1"/>
</dbReference>
<gene>
    <name evidence="7" type="ORF">HQQ74_02800</name>
    <name evidence="6" type="ORF">MMAB1_3406</name>
</gene>
<dbReference type="OrthoDB" id="318716at2157"/>
<evidence type="ECO:0000256" key="2">
    <source>
        <dbReference type="ARBA" id="ARBA00022649"/>
    </source>
</evidence>
<protein>
    <submittedName>
        <fullName evidence="7">DUF86 domain-containing protein</fullName>
    </submittedName>
</protein>
<dbReference type="InterPro" id="IPR051813">
    <property type="entry name" value="HepT_RNase_toxin"/>
</dbReference>
<evidence type="ECO:0000256" key="5">
    <source>
        <dbReference type="ARBA" id="ARBA00022801"/>
    </source>
</evidence>
<dbReference type="GO" id="GO:0004540">
    <property type="term" value="F:RNA nuclease activity"/>
    <property type="evidence" value="ECO:0007669"/>
    <property type="project" value="InterPro"/>
</dbReference>
<dbReference type="PANTHER" id="PTHR34139:SF1">
    <property type="entry name" value="RNASE MJ1380-RELATED"/>
    <property type="match status" value="1"/>
</dbReference>
<keyword evidence="5" id="KW-0378">Hydrolase</keyword>
<dbReference type="KEGG" id="mema:MMAB1_3406"/>
<dbReference type="GO" id="GO:0016787">
    <property type="term" value="F:hydrolase activity"/>
    <property type="evidence" value="ECO:0007669"/>
    <property type="project" value="UniProtKB-KW"/>
</dbReference>
<dbReference type="Pfam" id="PF01934">
    <property type="entry name" value="HepT-like"/>
    <property type="match status" value="1"/>
</dbReference>
<dbReference type="EMBL" id="LT158599">
    <property type="protein sequence ID" value="CVK34619.1"/>
    <property type="molecule type" value="Genomic_DNA"/>
</dbReference>
<organism evidence="6 8">
    <name type="scientific">Methanoculleus bourgensis</name>
    <dbReference type="NCBI Taxonomy" id="83986"/>
    <lineage>
        <taxon>Archaea</taxon>
        <taxon>Methanobacteriati</taxon>
        <taxon>Methanobacteriota</taxon>
        <taxon>Stenosarchaea group</taxon>
        <taxon>Methanomicrobia</taxon>
        <taxon>Methanomicrobiales</taxon>
        <taxon>Methanomicrobiaceae</taxon>
        <taxon>Methanoculleus</taxon>
    </lineage>
</organism>
<dbReference type="GeneID" id="27138792"/>
<reference evidence="7" key="2">
    <citation type="submission" date="2020-05" db="EMBL/GenBank/DDBJ databases">
        <title>The first insight into the ecology of ammonia-tolerant syntrophic propionate oxidizing bacteria.</title>
        <authorList>
            <person name="Singh A."/>
            <person name="Schnurer A."/>
            <person name="Westerholm M."/>
        </authorList>
    </citation>
    <scope>NUCLEOTIDE SEQUENCE</scope>
    <source>
        <strain evidence="7">MAG54</strain>
    </source>
</reference>
<sequence>MSKRDETLLFEDVLEAIGRIREYTRGYSKEDFFRDQKTIDAVIRNLEIIGEACGQVPGPVRERYPQIPWRKIVGVRNIVIHHNFGVDLETVWFIITRQLPDLQSSLRAILARRETED</sequence>
<evidence type="ECO:0000313" key="7">
    <source>
        <dbReference type="EMBL" id="NQS77640.1"/>
    </source>
</evidence>
<keyword evidence="2" id="KW-1277">Toxin-antitoxin system</keyword>
<evidence type="ECO:0000256" key="4">
    <source>
        <dbReference type="ARBA" id="ARBA00022741"/>
    </source>
</evidence>
<evidence type="ECO:0000313" key="6">
    <source>
        <dbReference type="EMBL" id="CVK34619.1"/>
    </source>
</evidence>
<evidence type="ECO:0000256" key="3">
    <source>
        <dbReference type="ARBA" id="ARBA00022722"/>
    </source>
</evidence>